<proteinExistence type="predicted"/>
<reference evidence="1" key="1">
    <citation type="submission" date="2020-06" db="EMBL/GenBank/DDBJ databases">
        <authorList>
            <consortium name="Plant Systems Biology data submission"/>
        </authorList>
    </citation>
    <scope>NUCLEOTIDE SEQUENCE</scope>
    <source>
        <strain evidence="1">D6</strain>
    </source>
</reference>
<dbReference type="Proteomes" id="UP001153069">
    <property type="component" value="Unassembled WGS sequence"/>
</dbReference>
<gene>
    <name evidence="1" type="ORF">SEMRO_1997_G310090.1</name>
</gene>
<evidence type="ECO:0000313" key="1">
    <source>
        <dbReference type="EMBL" id="CAB9527441.1"/>
    </source>
</evidence>
<protein>
    <submittedName>
        <fullName evidence="1">Uncharacterized protein</fullName>
    </submittedName>
</protein>
<comment type="caution">
    <text evidence="1">The sequence shown here is derived from an EMBL/GenBank/DDBJ whole genome shotgun (WGS) entry which is preliminary data.</text>
</comment>
<sequence length="181" mass="20460">MLVKDEMKFEQKLNQYGEKMLPNKKDRGGRKKKLIALREVKHMLDEVATRRHILCKENEETRKAITSMRQALTAMPKAIQEERAKLMSKDRQTKEAIQRQGGTMKMVNENIRETLYAMHLTMSSMPIIVAASTSSSMSQHALCNTLLNTYTHPSVAILPKATTVPVPAVIASWPSQVAPEK</sequence>
<keyword evidence="2" id="KW-1185">Reference proteome</keyword>
<dbReference type="AlphaFoldDB" id="A0A9N8HVJ8"/>
<evidence type="ECO:0000313" key="2">
    <source>
        <dbReference type="Proteomes" id="UP001153069"/>
    </source>
</evidence>
<organism evidence="1 2">
    <name type="scientific">Seminavis robusta</name>
    <dbReference type="NCBI Taxonomy" id="568900"/>
    <lineage>
        <taxon>Eukaryota</taxon>
        <taxon>Sar</taxon>
        <taxon>Stramenopiles</taxon>
        <taxon>Ochrophyta</taxon>
        <taxon>Bacillariophyta</taxon>
        <taxon>Bacillariophyceae</taxon>
        <taxon>Bacillariophycidae</taxon>
        <taxon>Naviculales</taxon>
        <taxon>Naviculaceae</taxon>
        <taxon>Seminavis</taxon>
    </lineage>
</organism>
<accession>A0A9N8HVJ8</accession>
<name>A0A9N8HVJ8_9STRA</name>
<dbReference type="EMBL" id="CAICTM010001995">
    <property type="protein sequence ID" value="CAB9527441.1"/>
    <property type="molecule type" value="Genomic_DNA"/>
</dbReference>